<dbReference type="Proteomes" id="UP000433101">
    <property type="component" value="Unassembled WGS sequence"/>
</dbReference>
<keyword evidence="1" id="KW-0175">Coiled coil</keyword>
<feature type="region of interest" description="Disordered" evidence="2">
    <location>
        <begin position="1"/>
        <end position="26"/>
    </location>
</feature>
<dbReference type="AlphaFoldDB" id="A0A7X3LW94"/>
<feature type="compositionally biased region" description="Low complexity" evidence="2">
    <location>
        <begin position="1"/>
        <end position="12"/>
    </location>
</feature>
<comment type="caution">
    <text evidence="4">The sequence shown here is derived from an EMBL/GenBank/DDBJ whole genome shotgun (WGS) entry which is preliminary data.</text>
</comment>
<dbReference type="Pfam" id="PF09361">
    <property type="entry name" value="Phasin_2"/>
    <property type="match status" value="1"/>
</dbReference>
<feature type="coiled-coil region" evidence="1">
    <location>
        <begin position="45"/>
        <end position="72"/>
    </location>
</feature>
<dbReference type="InterPro" id="IPR018968">
    <property type="entry name" value="Phasin"/>
</dbReference>
<reference evidence="4 5" key="1">
    <citation type="submission" date="2019-12" db="EMBL/GenBank/DDBJ databases">
        <authorList>
            <person name="Li M."/>
        </authorList>
    </citation>
    <scope>NUCLEOTIDE SEQUENCE [LARGE SCALE GENOMIC DNA]</scope>
    <source>
        <strain evidence="4 5">GBMRC 2046</strain>
    </source>
</reference>
<dbReference type="EMBL" id="WUMV01000007">
    <property type="protein sequence ID" value="MXN66232.1"/>
    <property type="molecule type" value="Genomic_DNA"/>
</dbReference>
<keyword evidence="5" id="KW-1185">Reference proteome</keyword>
<gene>
    <name evidence="4" type="ORF">GR183_15060</name>
</gene>
<dbReference type="NCBIfam" id="TIGR01985">
    <property type="entry name" value="phasin_2"/>
    <property type="match status" value="1"/>
</dbReference>
<proteinExistence type="predicted"/>
<sequence length="169" mass="18268">MTENTQTTASKTARAKSTKSAAPKTALPNFEAFAMPNVEIPGAAREFAEKSIEQARDAYAKVKTAAEEATDLLEDTFQTTRQGTIDFNAKALDVAKANSDATFQLLKDLMGAKSVAEAIELQSSFARTQFETLTAQAKDIQEFSTKFATELSAPVKDAVEKSFKPFKAA</sequence>
<evidence type="ECO:0000313" key="4">
    <source>
        <dbReference type="EMBL" id="MXN66232.1"/>
    </source>
</evidence>
<evidence type="ECO:0000256" key="1">
    <source>
        <dbReference type="SAM" id="Coils"/>
    </source>
</evidence>
<evidence type="ECO:0000256" key="2">
    <source>
        <dbReference type="SAM" id="MobiDB-lite"/>
    </source>
</evidence>
<name>A0A7X3LW94_9HYPH</name>
<accession>A0A7X3LW94</accession>
<evidence type="ECO:0000259" key="3">
    <source>
        <dbReference type="Pfam" id="PF09361"/>
    </source>
</evidence>
<dbReference type="NCBIfam" id="TIGR01841">
    <property type="entry name" value="phasin"/>
    <property type="match status" value="1"/>
</dbReference>
<feature type="domain" description="Phasin" evidence="3">
    <location>
        <begin position="61"/>
        <end position="158"/>
    </location>
</feature>
<evidence type="ECO:0000313" key="5">
    <source>
        <dbReference type="Proteomes" id="UP000433101"/>
    </source>
</evidence>
<dbReference type="InterPro" id="IPR010127">
    <property type="entry name" value="Phasin_subfam-1"/>
</dbReference>
<dbReference type="RefSeq" id="WP_160776479.1">
    <property type="nucleotide sequence ID" value="NZ_WUMV01000007.1"/>
</dbReference>
<dbReference type="InterPro" id="IPR010234">
    <property type="entry name" value="Phasin_subfam-2"/>
</dbReference>
<protein>
    <submittedName>
        <fullName evidence="4">Phasin</fullName>
    </submittedName>
</protein>
<organism evidence="4 5">
    <name type="scientific">Stappia sediminis</name>
    <dbReference type="NCBI Taxonomy" id="2692190"/>
    <lineage>
        <taxon>Bacteria</taxon>
        <taxon>Pseudomonadati</taxon>
        <taxon>Pseudomonadota</taxon>
        <taxon>Alphaproteobacteria</taxon>
        <taxon>Hyphomicrobiales</taxon>
        <taxon>Stappiaceae</taxon>
        <taxon>Stappia</taxon>
    </lineage>
</organism>